<evidence type="ECO:0000313" key="6">
    <source>
        <dbReference type="EMBL" id="GLB30492.1"/>
    </source>
</evidence>
<keyword evidence="2 4" id="KW-0442">Lipid degradation</keyword>
<dbReference type="InterPro" id="IPR002641">
    <property type="entry name" value="PNPLA_dom"/>
</dbReference>
<dbReference type="InterPro" id="IPR016035">
    <property type="entry name" value="Acyl_Trfase/lysoPLipase"/>
</dbReference>
<dbReference type="PANTHER" id="PTHR14226">
    <property type="entry name" value="NEUROPATHY TARGET ESTERASE/SWISS CHEESE D.MELANOGASTER"/>
    <property type="match status" value="1"/>
</dbReference>
<evidence type="ECO:0000256" key="2">
    <source>
        <dbReference type="ARBA" id="ARBA00022963"/>
    </source>
</evidence>
<feature type="short sequence motif" description="GXGXXG" evidence="4">
    <location>
        <begin position="17"/>
        <end position="22"/>
    </location>
</feature>
<dbReference type="Proteomes" id="UP001419084">
    <property type="component" value="Unassembled WGS sequence"/>
</dbReference>
<evidence type="ECO:0000259" key="5">
    <source>
        <dbReference type="PROSITE" id="PS51635"/>
    </source>
</evidence>
<feature type="short sequence motif" description="GXSXG" evidence="4">
    <location>
        <begin position="44"/>
        <end position="48"/>
    </location>
</feature>
<gene>
    <name evidence="6" type="ORF">LAD12857_24150</name>
</gene>
<keyword evidence="7" id="KW-1185">Reference proteome</keyword>
<sequence length="384" mass="43702">MELKLDLEREYGLVLEGGGAKGAYQIGAWKALREAGVKIKGVAGASVGSLNGALICMDDLERAEEIWKNIDYSQVMSVSNETMEALKKKDFKSLNLQELIARGFQLVKEGGFDITPLKNLIADVVGDEEKIVNSNRELYSVTYSVSDRKELVVDLRKGEMGTVKDMLLASAYFLAFKNEKLGGKRYMDGGGFNNVPLDVLIDHGYEDIIVIRIYGWGFDKERVVKIPDGIKVYHIAPRQDLGGILEFDKKQARKNLTLGYYDAKRFLYDLAGRIYYIDAPKTEPYYFDKMMSEMELLKLYIKDMTGADGLEALSGYRAFTETLFPKLAVDFKLKEGWNYKDMYLGLLEDLAKRLKVKRFRIYTVEELLLEIRRKIHKLGAEVSF</sequence>
<proteinExistence type="predicted"/>
<keyword evidence="3 4" id="KW-0443">Lipid metabolism</keyword>
<feature type="short sequence motif" description="DGA/G" evidence="4">
    <location>
        <begin position="188"/>
        <end position="190"/>
    </location>
</feature>
<dbReference type="Gene3D" id="3.40.1090.10">
    <property type="entry name" value="Cytosolic phospholipase A2 catalytic domain"/>
    <property type="match status" value="2"/>
</dbReference>
<comment type="caution">
    <text evidence="6">The sequence shown here is derived from an EMBL/GenBank/DDBJ whole genome shotgun (WGS) entry which is preliminary data.</text>
</comment>
<evidence type="ECO:0000313" key="7">
    <source>
        <dbReference type="Proteomes" id="UP001419084"/>
    </source>
</evidence>
<keyword evidence="1 4" id="KW-0378">Hydrolase</keyword>
<dbReference type="PROSITE" id="PS51635">
    <property type="entry name" value="PNPLA"/>
    <property type="match status" value="1"/>
</dbReference>
<dbReference type="SUPFAM" id="SSF52151">
    <property type="entry name" value="FabD/lysophospholipase-like"/>
    <property type="match status" value="1"/>
</dbReference>
<dbReference type="EMBL" id="BRPJ01000037">
    <property type="protein sequence ID" value="GLB30492.1"/>
    <property type="molecule type" value="Genomic_DNA"/>
</dbReference>
<protein>
    <submittedName>
        <fullName evidence="6">Phospholipase</fullName>
    </submittedName>
</protein>
<dbReference type="CDD" id="cd07209">
    <property type="entry name" value="Pat_hypo_Ecoli_Z1214_like"/>
    <property type="match status" value="1"/>
</dbReference>
<feature type="active site" description="Nucleophile" evidence="4">
    <location>
        <position position="46"/>
    </location>
</feature>
<feature type="domain" description="PNPLA" evidence="5">
    <location>
        <begin position="13"/>
        <end position="201"/>
    </location>
</feature>
<evidence type="ECO:0000256" key="3">
    <source>
        <dbReference type="ARBA" id="ARBA00023098"/>
    </source>
</evidence>
<dbReference type="Pfam" id="PF01734">
    <property type="entry name" value="Patatin"/>
    <property type="match status" value="1"/>
</dbReference>
<evidence type="ECO:0000256" key="1">
    <source>
        <dbReference type="ARBA" id="ARBA00022801"/>
    </source>
</evidence>
<name>A0ABQ5M6W7_9FIRM</name>
<feature type="active site" description="Proton acceptor" evidence="4">
    <location>
        <position position="188"/>
    </location>
</feature>
<evidence type="ECO:0000256" key="4">
    <source>
        <dbReference type="PROSITE-ProRule" id="PRU01161"/>
    </source>
</evidence>
<dbReference type="PANTHER" id="PTHR14226:SF57">
    <property type="entry name" value="BLR7027 PROTEIN"/>
    <property type="match status" value="1"/>
</dbReference>
<reference evidence="6 7" key="1">
    <citation type="journal article" date="2024" name="Int. J. Syst. Evol. Microbiol.">
        <title>Lacrimispora brassicae sp. nov. isolated from fermented cabbage, and proposal of Clostridium indicum Gundawar et al. 2019 and Clostridium methoxybenzovorans Mechichi et al. 1999 as heterotypic synonyms of Lacrimispora amygdalina (Parshina et al. 2003) Haas and Blanchard 2020 and Lacrimispora indolis (McClung and McCoy 1957) Haas and Blanchard 2020, respectively.</title>
        <authorList>
            <person name="Kobayashi H."/>
            <person name="Tanizawa Y."/>
            <person name="Sakamoto M."/>
            <person name="Ohkuma M."/>
            <person name="Tohno M."/>
        </authorList>
    </citation>
    <scope>NUCLEOTIDE SEQUENCE [LARGE SCALE GENOMIC DNA]</scope>
    <source>
        <strain evidence="6 7">DSM 12857</strain>
    </source>
</reference>
<dbReference type="InterPro" id="IPR050301">
    <property type="entry name" value="NTE"/>
</dbReference>
<organism evidence="6 7">
    <name type="scientific">Lacrimispora amygdalina</name>
    <dbReference type="NCBI Taxonomy" id="253257"/>
    <lineage>
        <taxon>Bacteria</taxon>
        <taxon>Bacillati</taxon>
        <taxon>Bacillota</taxon>
        <taxon>Clostridia</taxon>
        <taxon>Lachnospirales</taxon>
        <taxon>Lachnospiraceae</taxon>
        <taxon>Lacrimispora</taxon>
    </lineage>
</organism>
<dbReference type="RefSeq" id="WP_288828575.1">
    <property type="nucleotide sequence ID" value="NZ_BRPJ01000037.1"/>
</dbReference>
<accession>A0ABQ5M6W7</accession>